<keyword evidence="7 11" id="KW-0472">Membrane</keyword>
<proteinExistence type="inferred from homology"/>
<reference evidence="13" key="1">
    <citation type="journal article" date="2020" name="bioRxiv">
        <title>Chromosome-level reference genome of the European wasp spider Argiope bruennichi: a resource for studies on range expansion and evolutionary adaptation.</title>
        <authorList>
            <person name="Sheffer M.M."/>
            <person name="Hoppe A."/>
            <person name="Krehenwinkel H."/>
            <person name="Uhl G."/>
            <person name="Kuss A.W."/>
            <person name="Jensen L."/>
            <person name="Jensen C."/>
            <person name="Gillespie R.G."/>
            <person name="Hoff K.J."/>
            <person name="Prost S."/>
        </authorList>
    </citation>
    <scope>NUCLEOTIDE SEQUENCE</scope>
</reference>
<evidence type="ECO:0000313" key="13">
    <source>
        <dbReference type="EMBL" id="KAF8768264.1"/>
    </source>
</evidence>
<sequence>MSTANWTGVTCTPWADLQIISSEMRNASLGNDEDNESENLTSSNATNSHTCFQPRLSRTILIVALIDIIISVATIVGNVLVVSAVIRNRRLRNVTSVFILGLAAADLQVGLNVPYYVLFYFNFPAVSCHRISCLLRYWFTIYASGCSMLCLVGVAVDRYIAIVHPLSYHRIVRTRYASLYLLVVWVSMGLLSSLPLFGVGERFNPSNECDLYYAHTKEYALAAVASLVLFTFAVTTTLYSIIFKAAWRQKRAVVALDWNHKVRQETKTARMMALVMGVNFMGFLPYLTIITMRYLDGVNQEKIAYFKPFTVCFYFGKSAINPIIYGWKNKEFRHTFRRLASFNKGVR</sequence>
<keyword evidence="4 10" id="KW-0812">Transmembrane</keyword>
<feature type="transmembrane region" description="Helical" evidence="11">
    <location>
        <begin position="97"/>
        <end position="117"/>
    </location>
</feature>
<feature type="domain" description="G-protein coupled receptors family 1 profile" evidence="12">
    <location>
        <begin position="77"/>
        <end position="325"/>
    </location>
</feature>
<comment type="caution">
    <text evidence="13">The sequence shown here is derived from an EMBL/GenBank/DDBJ whole genome shotgun (WGS) entry which is preliminary data.</text>
</comment>
<dbReference type="GO" id="GO:0005886">
    <property type="term" value="C:plasma membrane"/>
    <property type="evidence" value="ECO:0007669"/>
    <property type="project" value="UniProtKB-SubCell"/>
</dbReference>
<evidence type="ECO:0000259" key="12">
    <source>
        <dbReference type="PROSITE" id="PS50262"/>
    </source>
</evidence>
<dbReference type="AlphaFoldDB" id="A0A8T0E9U7"/>
<accession>A0A8T0E9U7</accession>
<dbReference type="EMBL" id="JABXBU010002230">
    <property type="protein sequence ID" value="KAF8768264.1"/>
    <property type="molecule type" value="Genomic_DNA"/>
</dbReference>
<dbReference type="OrthoDB" id="6159456at2759"/>
<dbReference type="PROSITE" id="PS00237">
    <property type="entry name" value="G_PROTEIN_RECEP_F1_1"/>
    <property type="match status" value="1"/>
</dbReference>
<evidence type="ECO:0000256" key="9">
    <source>
        <dbReference type="ARBA" id="ARBA00023224"/>
    </source>
</evidence>
<dbReference type="PROSITE" id="PS50262">
    <property type="entry name" value="G_PROTEIN_RECEP_F1_2"/>
    <property type="match status" value="1"/>
</dbReference>
<evidence type="ECO:0000256" key="5">
    <source>
        <dbReference type="ARBA" id="ARBA00022989"/>
    </source>
</evidence>
<organism evidence="13 14">
    <name type="scientific">Argiope bruennichi</name>
    <name type="common">Wasp spider</name>
    <name type="synonym">Aranea bruennichi</name>
    <dbReference type="NCBI Taxonomy" id="94029"/>
    <lineage>
        <taxon>Eukaryota</taxon>
        <taxon>Metazoa</taxon>
        <taxon>Ecdysozoa</taxon>
        <taxon>Arthropoda</taxon>
        <taxon>Chelicerata</taxon>
        <taxon>Arachnida</taxon>
        <taxon>Araneae</taxon>
        <taxon>Araneomorphae</taxon>
        <taxon>Entelegynae</taxon>
        <taxon>Araneoidea</taxon>
        <taxon>Araneidae</taxon>
        <taxon>Argiope</taxon>
    </lineage>
</organism>
<keyword evidence="3" id="KW-1003">Cell membrane</keyword>
<name>A0A8T0E9U7_ARGBR</name>
<dbReference type="InterPro" id="IPR000276">
    <property type="entry name" value="GPCR_Rhodpsn"/>
</dbReference>
<dbReference type="CDD" id="cd00637">
    <property type="entry name" value="7tm_classA_rhodopsin-like"/>
    <property type="match status" value="1"/>
</dbReference>
<evidence type="ECO:0000256" key="3">
    <source>
        <dbReference type="ARBA" id="ARBA00022475"/>
    </source>
</evidence>
<keyword evidence="9 10" id="KW-0807">Transducer</keyword>
<feature type="transmembrane region" description="Helical" evidence="11">
    <location>
        <begin position="137"/>
        <end position="156"/>
    </location>
</feature>
<evidence type="ECO:0000256" key="6">
    <source>
        <dbReference type="ARBA" id="ARBA00023040"/>
    </source>
</evidence>
<evidence type="ECO:0000256" key="8">
    <source>
        <dbReference type="ARBA" id="ARBA00023170"/>
    </source>
</evidence>
<dbReference type="OMA" id="WKAKDFR"/>
<dbReference type="InterPro" id="IPR050569">
    <property type="entry name" value="TAAR"/>
</dbReference>
<reference evidence="13" key="2">
    <citation type="submission" date="2020-06" db="EMBL/GenBank/DDBJ databases">
        <authorList>
            <person name="Sheffer M."/>
        </authorList>
    </citation>
    <scope>NUCLEOTIDE SEQUENCE</scope>
</reference>
<evidence type="ECO:0000313" key="14">
    <source>
        <dbReference type="Proteomes" id="UP000807504"/>
    </source>
</evidence>
<comment type="subcellular location">
    <subcellularLocation>
        <location evidence="1">Cell membrane</location>
        <topology evidence="1">Multi-pass membrane protein</topology>
    </subcellularLocation>
</comment>
<evidence type="ECO:0000256" key="1">
    <source>
        <dbReference type="ARBA" id="ARBA00004651"/>
    </source>
</evidence>
<dbReference type="SUPFAM" id="SSF81321">
    <property type="entry name" value="Family A G protein-coupled receptor-like"/>
    <property type="match status" value="1"/>
</dbReference>
<dbReference type="PANTHER" id="PTHR24249">
    <property type="entry name" value="HISTAMINE RECEPTOR-RELATED G-PROTEIN COUPLED RECEPTOR"/>
    <property type="match status" value="1"/>
</dbReference>
<comment type="similarity">
    <text evidence="2 10">Belongs to the G-protein coupled receptor 1 family.</text>
</comment>
<dbReference type="InterPro" id="IPR017452">
    <property type="entry name" value="GPCR_Rhodpsn_7TM"/>
</dbReference>
<feature type="transmembrane region" description="Helical" evidence="11">
    <location>
        <begin position="60"/>
        <end position="85"/>
    </location>
</feature>
<keyword evidence="8 10" id="KW-0675">Receptor</keyword>
<evidence type="ECO:0000256" key="10">
    <source>
        <dbReference type="RuleBase" id="RU000688"/>
    </source>
</evidence>
<dbReference type="SMART" id="SM01381">
    <property type="entry name" value="7TM_GPCR_Srsx"/>
    <property type="match status" value="1"/>
</dbReference>
<dbReference type="Pfam" id="PF00001">
    <property type="entry name" value="7tm_1"/>
    <property type="match status" value="1"/>
</dbReference>
<feature type="transmembrane region" description="Helical" evidence="11">
    <location>
        <begin position="219"/>
        <end position="242"/>
    </location>
</feature>
<dbReference type="PRINTS" id="PR00237">
    <property type="entry name" value="GPCRRHODOPSN"/>
</dbReference>
<feature type="transmembrane region" description="Helical" evidence="11">
    <location>
        <begin position="271"/>
        <end position="292"/>
    </location>
</feature>
<feature type="transmembrane region" description="Helical" evidence="11">
    <location>
        <begin position="177"/>
        <end position="199"/>
    </location>
</feature>
<dbReference type="Gene3D" id="1.20.1070.10">
    <property type="entry name" value="Rhodopsin 7-helix transmembrane proteins"/>
    <property type="match status" value="1"/>
</dbReference>
<dbReference type="GO" id="GO:0004930">
    <property type="term" value="F:G protein-coupled receptor activity"/>
    <property type="evidence" value="ECO:0007669"/>
    <property type="project" value="UniProtKB-KW"/>
</dbReference>
<evidence type="ECO:0000256" key="11">
    <source>
        <dbReference type="SAM" id="Phobius"/>
    </source>
</evidence>
<keyword evidence="14" id="KW-1185">Reference proteome</keyword>
<evidence type="ECO:0000256" key="7">
    <source>
        <dbReference type="ARBA" id="ARBA00023136"/>
    </source>
</evidence>
<evidence type="ECO:0000256" key="4">
    <source>
        <dbReference type="ARBA" id="ARBA00022692"/>
    </source>
</evidence>
<keyword evidence="5 11" id="KW-1133">Transmembrane helix</keyword>
<dbReference type="Proteomes" id="UP000807504">
    <property type="component" value="Unassembled WGS sequence"/>
</dbReference>
<keyword evidence="6 10" id="KW-0297">G-protein coupled receptor</keyword>
<protein>
    <submittedName>
        <fullName evidence="13">Octopamine receptor beta-1R like protein</fullName>
    </submittedName>
</protein>
<gene>
    <name evidence="13" type="ORF">HNY73_021104</name>
</gene>
<feature type="transmembrane region" description="Helical" evidence="11">
    <location>
        <begin position="304"/>
        <end position="327"/>
    </location>
</feature>
<evidence type="ECO:0000256" key="2">
    <source>
        <dbReference type="ARBA" id="ARBA00010663"/>
    </source>
</evidence>